<organism evidence="2">
    <name type="scientific">uncultured Woeseiaceae bacterium</name>
    <dbReference type="NCBI Taxonomy" id="1983305"/>
    <lineage>
        <taxon>Bacteria</taxon>
        <taxon>Pseudomonadati</taxon>
        <taxon>Pseudomonadota</taxon>
        <taxon>Gammaproteobacteria</taxon>
        <taxon>Woeseiales</taxon>
        <taxon>Woeseiaceae</taxon>
        <taxon>environmental samples</taxon>
    </lineage>
</organism>
<evidence type="ECO:0000259" key="1">
    <source>
        <dbReference type="Pfam" id="PF14067"/>
    </source>
</evidence>
<dbReference type="InterPro" id="IPR025902">
    <property type="entry name" value="LssY-like-C_dom"/>
</dbReference>
<proteinExistence type="predicted"/>
<evidence type="ECO:0000313" key="2">
    <source>
        <dbReference type="EMBL" id="VUX55783.1"/>
    </source>
</evidence>
<protein>
    <recommendedName>
        <fullName evidence="1">LssY-like C-terminal domain-containing protein</fullName>
    </recommendedName>
</protein>
<reference evidence="2" key="1">
    <citation type="submission" date="2019-07" db="EMBL/GenBank/DDBJ databases">
        <authorList>
            <person name="Weber M."/>
            <person name="Kostadinov I."/>
            <person name="Kostadinov D I."/>
        </authorList>
    </citation>
    <scope>NUCLEOTIDE SEQUENCE</scope>
    <source>
        <strain evidence="2">Gfbio:sag-sample-m06:053724c1-46a9-4a36-b237-ea2bf867836b</strain>
    </source>
</reference>
<accession>A0A7D9D1V3</accession>
<dbReference type="Pfam" id="PF14067">
    <property type="entry name" value="LssY_C"/>
    <property type="match status" value="1"/>
</dbReference>
<dbReference type="AlphaFoldDB" id="A0A7D9D1V3"/>
<gene>
    <name evidence="2" type="ORF">JTBM06_V1_110012</name>
</gene>
<name>A0A7D9D1V3_9GAMM</name>
<feature type="domain" description="LssY-like C-terminal" evidence="1">
    <location>
        <begin position="233"/>
        <end position="391"/>
    </location>
</feature>
<dbReference type="EMBL" id="LR633967">
    <property type="protein sequence ID" value="VUX55783.1"/>
    <property type="molecule type" value="Genomic_DNA"/>
</dbReference>
<sequence>MIDRSSSKDTSSNMYCHSFRSFLVTLSLCFSVAISGCASKAFIASPIESATFIERAITQRQETVSVAAAVPGAEETISLIGLDLYAQGIQPVWLQAENRGEEPVRVALWSVDEAYFSPMEVAWKNRKAFSHEGRAAMERWFHENQMPRRIPPGETRSGFVFTHMSSGTKGFNVDVFASNRALPFTFFVPMPGFRADYMDVNFQSLYRKGELQELDIDSLRSAIEAHPCCSSDESGTSVGDPFNVVLVGSPLAVRRSLLRGGWQETASDSGATVLARTHRYRGRQPDGTFHKSRPDGRERKELRVWLSPMQFGDDLVWIAQVSYDMSGATGSNAFEKYRIDPDIDDARTFITQNFWYSQSLARMGRVGGIPSTTIDAPHRNFNGSEYFTNGQRVVLFLSESPIALDEMILLPWRKLGAQ</sequence>